<evidence type="ECO:0000313" key="6">
    <source>
        <dbReference type="Proteomes" id="UP000326553"/>
    </source>
</evidence>
<dbReference type="PROSITE" id="PS52050">
    <property type="entry name" value="WYL"/>
    <property type="match status" value="1"/>
</dbReference>
<dbReference type="PIRSF" id="PIRSF016838">
    <property type="entry name" value="PafC"/>
    <property type="match status" value="1"/>
</dbReference>
<keyword evidence="2" id="KW-0238">DNA-binding</keyword>
<dbReference type="InterPro" id="IPR001034">
    <property type="entry name" value="DeoR_HTH"/>
</dbReference>
<dbReference type="InterPro" id="IPR026881">
    <property type="entry name" value="WYL_dom"/>
</dbReference>
<dbReference type="InterPro" id="IPR028349">
    <property type="entry name" value="PafC-like"/>
</dbReference>
<evidence type="ECO:0000256" key="3">
    <source>
        <dbReference type="ARBA" id="ARBA00023163"/>
    </source>
</evidence>
<keyword evidence="3" id="KW-0804">Transcription</keyword>
<evidence type="ECO:0000256" key="2">
    <source>
        <dbReference type="ARBA" id="ARBA00023125"/>
    </source>
</evidence>
<evidence type="ECO:0000259" key="4">
    <source>
        <dbReference type="PROSITE" id="PS51000"/>
    </source>
</evidence>
<dbReference type="KEGG" id="salw:CP975_28920"/>
<dbReference type="OrthoDB" id="3483912at2"/>
<organism evidence="5 6">
    <name type="scientific">Streptomyces alboniger</name>
    <dbReference type="NCBI Taxonomy" id="132473"/>
    <lineage>
        <taxon>Bacteria</taxon>
        <taxon>Bacillati</taxon>
        <taxon>Actinomycetota</taxon>
        <taxon>Actinomycetes</taxon>
        <taxon>Kitasatosporales</taxon>
        <taxon>Streptomycetaceae</taxon>
        <taxon>Streptomyces</taxon>
        <taxon>Streptomyces aurantiacus group</taxon>
    </lineage>
</organism>
<keyword evidence="1" id="KW-0805">Transcription regulation</keyword>
<dbReference type="InterPro" id="IPR051534">
    <property type="entry name" value="CBASS_pafABC_assoc_protein"/>
</dbReference>
<proteinExistence type="predicted"/>
<dbReference type="PROSITE" id="PS51000">
    <property type="entry name" value="HTH_DEOR_2"/>
    <property type="match status" value="1"/>
</dbReference>
<keyword evidence="6" id="KW-1185">Reference proteome</keyword>
<dbReference type="Pfam" id="PF13280">
    <property type="entry name" value="WYL"/>
    <property type="match status" value="1"/>
</dbReference>
<dbReference type="InterPro" id="IPR036388">
    <property type="entry name" value="WH-like_DNA-bd_sf"/>
</dbReference>
<accession>A0A5J6HRY8</accession>
<dbReference type="PANTHER" id="PTHR34580:SF3">
    <property type="entry name" value="PROTEIN PAFB"/>
    <property type="match status" value="1"/>
</dbReference>
<dbReference type="PANTHER" id="PTHR34580">
    <property type="match status" value="1"/>
</dbReference>
<dbReference type="PROSITE" id="PS00894">
    <property type="entry name" value="HTH_DEOR_1"/>
    <property type="match status" value="1"/>
</dbReference>
<gene>
    <name evidence="5" type="ORF">CP975_28920</name>
</gene>
<dbReference type="GO" id="GO:0003677">
    <property type="term" value="F:DNA binding"/>
    <property type="evidence" value="ECO:0007669"/>
    <property type="project" value="UniProtKB-KW"/>
</dbReference>
<dbReference type="AlphaFoldDB" id="A0A5J6HRY8"/>
<dbReference type="RefSeq" id="WP_150477520.1">
    <property type="nucleotide sequence ID" value="NZ_CP023695.1"/>
</dbReference>
<dbReference type="GO" id="GO:0003700">
    <property type="term" value="F:DNA-binding transcription factor activity"/>
    <property type="evidence" value="ECO:0007669"/>
    <property type="project" value="InterPro"/>
</dbReference>
<dbReference type="InterPro" id="IPR018356">
    <property type="entry name" value="Tscrpt_reg_HTH_DeoR_CS"/>
</dbReference>
<sequence>MTTDLPARMLRLLSLLQTRREWSGAELAERLGVTGRTVRRDIERLRDLGYPVEGTTGHAGGYRLASGAAMPPLILDDDEATATAVALRTAAGHLTGMEETTLRALAKLEQVLPARLRTQVAALQQATATIEWERRGPRTDPATLTALAASCRDRETVTFAYTNRTGHSADRRADPHHLVASGGLWYLLAHDHARDDWRIYRLDRVTDLAPTRHRFTPRLVPGHDPAAYVAAKIAAAPVRYRAIATVREPADAVRRRTWALATRIRPAGPDACTVDCSGDHLPGIAQLLAGLGADYTLDADEAVRRHLRTAARRALDAAG</sequence>
<name>A0A5J6HRY8_STRAD</name>
<dbReference type="SUPFAM" id="SSF46785">
    <property type="entry name" value="Winged helix' DNA-binding domain"/>
    <property type="match status" value="1"/>
</dbReference>
<protein>
    <submittedName>
        <fullName evidence="5">YafY family transcriptional regulator</fullName>
    </submittedName>
</protein>
<evidence type="ECO:0000313" key="5">
    <source>
        <dbReference type="EMBL" id="QEV21040.1"/>
    </source>
</evidence>
<dbReference type="InterPro" id="IPR013196">
    <property type="entry name" value="HTH_11"/>
</dbReference>
<dbReference type="Pfam" id="PF08279">
    <property type="entry name" value="HTH_11"/>
    <property type="match status" value="1"/>
</dbReference>
<evidence type="ECO:0000256" key="1">
    <source>
        <dbReference type="ARBA" id="ARBA00023015"/>
    </source>
</evidence>
<feature type="domain" description="HTH deoR-type" evidence="4">
    <location>
        <begin position="5"/>
        <end position="71"/>
    </location>
</feature>
<dbReference type="Gene3D" id="1.10.10.10">
    <property type="entry name" value="Winged helix-like DNA-binding domain superfamily/Winged helix DNA-binding domain"/>
    <property type="match status" value="1"/>
</dbReference>
<reference evidence="5 6" key="1">
    <citation type="submission" date="2017-09" db="EMBL/GenBank/DDBJ databases">
        <authorList>
            <person name="Lee N."/>
            <person name="Cho B.-K."/>
        </authorList>
    </citation>
    <scope>NUCLEOTIDE SEQUENCE [LARGE SCALE GENOMIC DNA]</scope>
    <source>
        <strain evidence="5 6">ATCC 12461</strain>
    </source>
</reference>
<dbReference type="EMBL" id="CP023695">
    <property type="protein sequence ID" value="QEV21040.1"/>
    <property type="molecule type" value="Genomic_DNA"/>
</dbReference>
<dbReference type="Proteomes" id="UP000326553">
    <property type="component" value="Chromosome"/>
</dbReference>
<dbReference type="InterPro" id="IPR036390">
    <property type="entry name" value="WH_DNA-bd_sf"/>
</dbReference>